<feature type="domain" description="Serpin" evidence="11">
    <location>
        <begin position="87"/>
        <end position="448"/>
    </location>
</feature>
<dbReference type="Gene3D" id="2.10.310.10">
    <property type="entry name" value="Serpins superfamily"/>
    <property type="match status" value="1"/>
</dbReference>
<dbReference type="PANTHER" id="PTHR11461:SF375">
    <property type="entry name" value="THYROXINE-BINDING GLOBULIN"/>
    <property type="match status" value="1"/>
</dbReference>
<evidence type="ECO:0000256" key="1">
    <source>
        <dbReference type="ARBA" id="ARBA00004613"/>
    </source>
</evidence>
<reference evidence="12" key="2">
    <citation type="submission" date="2025-08" db="UniProtKB">
        <authorList>
            <consortium name="Ensembl"/>
        </authorList>
    </citation>
    <scope>IDENTIFICATION</scope>
</reference>
<reference evidence="12 13" key="1">
    <citation type="journal article" date="2007" name="Nature">
        <title>Genome of the marsupial Monodelphis domestica reveals innovation in non-coding sequences.</title>
        <authorList>
            <person name="Mikkelsen T.S."/>
            <person name="Wakefield M.J."/>
            <person name="Aken B."/>
            <person name="Amemiya C.T."/>
            <person name="Chang J.L."/>
            <person name="Duke S."/>
            <person name="Garber M."/>
            <person name="Gentles A.J."/>
            <person name="Goodstadt L."/>
            <person name="Heger A."/>
            <person name="Jurka J."/>
            <person name="Kamal M."/>
            <person name="Mauceli E."/>
            <person name="Searle S.M."/>
            <person name="Sharpe T."/>
            <person name="Baker M.L."/>
            <person name="Batzer M.A."/>
            <person name="Benos P.V."/>
            <person name="Belov K."/>
            <person name="Clamp M."/>
            <person name="Cook A."/>
            <person name="Cuff J."/>
            <person name="Das R."/>
            <person name="Davidow L."/>
            <person name="Deakin J.E."/>
            <person name="Fazzari M.J."/>
            <person name="Glass J.L."/>
            <person name="Grabherr M."/>
            <person name="Greally J.M."/>
            <person name="Gu W."/>
            <person name="Hore T.A."/>
            <person name="Huttley G.A."/>
            <person name="Kleber M."/>
            <person name="Jirtle R.L."/>
            <person name="Koina E."/>
            <person name="Lee J.T."/>
            <person name="Mahony S."/>
            <person name="Marra M.A."/>
            <person name="Miller R.D."/>
            <person name="Nicholls R.D."/>
            <person name="Oda M."/>
            <person name="Papenfuss A.T."/>
            <person name="Parra Z.E."/>
            <person name="Pollock D.D."/>
            <person name="Ray D.A."/>
            <person name="Schein J.E."/>
            <person name="Speed T.P."/>
            <person name="Thompson K."/>
            <person name="VandeBerg J.L."/>
            <person name="Wade C.M."/>
            <person name="Walker J.A."/>
            <person name="Waters P.D."/>
            <person name="Webber C."/>
            <person name="Weidman J.R."/>
            <person name="Xie X."/>
            <person name="Zody M.C."/>
            <person name="Baldwin J."/>
            <person name="Abdouelleil A."/>
            <person name="Abdulkadir J."/>
            <person name="Abebe A."/>
            <person name="Abera B."/>
            <person name="Abreu J."/>
            <person name="Acer S.C."/>
            <person name="Aftuck L."/>
            <person name="Alexander A."/>
            <person name="An P."/>
            <person name="Anderson E."/>
            <person name="Anderson S."/>
            <person name="Arachi H."/>
            <person name="Azer M."/>
            <person name="Bachantsang P."/>
            <person name="Barry A."/>
            <person name="Bayul T."/>
            <person name="Berlin A."/>
            <person name="Bessette D."/>
            <person name="Bloom T."/>
            <person name="Bloom T."/>
            <person name="Boguslavskiy L."/>
            <person name="Bonnet C."/>
            <person name="Boukhgalter B."/>
            <person name="Bourzgui I."/>
            <person name="Brown A."/>
            <person name="Cahill P."/>
            <person name="Channer S."/>
            <person name="Cheshatsang Y."/>
            <person name="Chuda L."/>
            <person name="Citroen M."/>
            <person name="Collymore A."/>
            <person name="Cooke P."/>
            <person name="Costello M."/>
            <person name="D'Aco K."/>
            <person name="Daza R."/>
            <person name="De Haan G."/>
            <person name="DeGray S."/>
            <person name="DeMaso C."/>
            <person name="Dhargay N."/>
            <person name="Dooley K."/>
            <person name="Dooley E."/>
            <person name="Doricent M."/>
            <person name="Dorje P."/>
            <person name="Dorjee K."/>
            <person name="Dupes A."/>
            <person name="Elong R."/>
            <person name="Falk J."/>
            <person name="Farina A."/>
            <person name="Faro S."/>
            <person name="Ferguson D."/>
            <person name="Fisher S."/>
            <person name="Foley C.D."/>
            <person name="Franke A."/>
            <person name="Friedrich D."/>
            <person name="Gadbois L."/>
            <person name="Gearin G."/>
            <person name="Gearin C.R."/>
            <person name="Giannoukos G."/>
            <person name="Goode T."/>
            <person name="Graham J."/>
            <person name="Grandbois E."/>
            <person name="Grewal S."/>
            <person name="Gyaltsen K."/>
            <person name="Hafez N."/>
            <person name="Hagos B."/>
            <person name="Hall J."/>
            <person name="Henson C."/>
            <person name="Hollinger A."/>
            <person name="Honan T."/>
            <person name="Huard M.D."/>
            <person name="Hughes L."/>
            <person name="Hurhula B."/>
            <person name="Husby M.E."/>
            <person name="Kamat A."/>
            <person name="Kanga B."/>
            <person name="Kashin S."/>
            <person name="Khazanovich D."/>
            <person name="Kisner P."/>
            <person name="Lance K."/>
            <person name="Lara M."/>
            <person name="Lee W."/>
            <person name="Lennon N."/>
            <person name="Letendre F."/>
            <person name="LeVine R."/>
            <person name="Lipovsky A."/>
            <person name="Liu X."/>
            <person name="Liu J."/>
            <person name="Liu S."/>
            <person name="Lokyitsang T."/>
            <person name="Lokyitsang Y."/>
            <person name="Lubonja R."/>
            <person name="Lui A."/>
            <person name="MacDonald P."/>
            <person name="Magnisalis V."/>
            <person name="Maru K."/>
            <person name="Matthews C."/>
            <person name="McCusker W."/>
            <person name="McDonough S."/>
            <person name="Mehta T."/>
            <person name="Meldrim J."/>
            <person name="Meneus L."/>
            <person name="Mihai O."/>
            <person name="Mihalev A."/>
            <person name="Mihova T."/>
            <person name="Mittelman R."/>
            <person name="Mlenga V."/>
            <person name="Montmayeur A."/>
            <person name="Mulrain L."/>
            <person name="Navidi A."/>
            <person name="Naylor J."/>
            <person name="Negash T."/>
            <person name="Nguyen T."/>
            <person name="Nguyen N."/>
            <person name="Nicol R."/>
            <person name="Norbu C."/>
            <person name="Norbu N."/>
            <person name="Novod N."/>
            <person name="O'Neill B."/>
            <person name="Osman S."/>
            <person name="Markiewicz E."/>
            <person name="Oyono O.L."/>
            <person name="Patti C."/>
            <person name="Phunkhang P."/>
            <person name="Pierre F."/>
            <person name="Priest M."/>
            <person name="Raghuraman S."/>
            <person name="Rege F."/>
            <person name="Reyes R."/>
            <person name="Rise C."/>
            <person name="Rogov P."/>
            <person name="Ross K."/>
            <person name="Ryan E."/>
            <person name="Settipalli S."/>
            <person name="Shea T."/>
            <person name="Sherpa N."/>
            <person name="Shi L."/>
            <person name="Shih D."/>
            <person name="Sparrow T."/>
            <person name="Spaulding J."/>
            <person name="Stalker J."/>
            <person name="Stange-Thomann N."/>
            <person name="Stavropoulos S."/>
            <person name="Stone C."/>
            <person name="Strader C."/>
            <person name="Tesfaye S."/>
            <person name="Thomson T."/>
            <person name="Thoulutsang Y."/>
            <person name="Thoulutsang D."/>
            <person name="Topham K."/>
            <person name="Topping I."/>
            <person name="Tsamla T."/>
            <person name="Vassiliev H."/>
            <person name="Vo A."/>
            <person name="Wangchuk T."/>
            <person name="Wangdi T."/>
            <person name="Weiand M."/>
            <person name="Wilkinson J."/>
            <person name="Wilson A."/>
            <person name="Yadav S."/>
            <person name="Young G."/>
            <person name="Yu Q."/>
            <person name="Zembek L."/>
            <person name="Zhong D."/>
            <person name="Zimmer A."/>
            <person name="Zwirko Z."/>
            <person name="Jaffe D.B."/>
            <person name="Alvarez P."/>
            <person name="Brockman W."/>
            <person name="Butler J."/>
            <person name="Chin C."/>
            <person name="Gnerre S."/>
            <person name="MacCallum I."/>
            <person name="Graves J.A."/>
            <person name="Ponting C.P."/>
            <person name="Breen M."/>
            <person name="Samollow P.B."/>
            <person name="Lander E.S."/>
            <person name="Lindblad-Toh K."/>
        </authorList>
    </citation>
    <scope>NUCLEOTIDE SEQUENCE [LARGE SCALE GENOMIC DNA]</scope>
</reference>
<keyword evidence="4" id="KW-0732">Signal</keyword>
<dbReference type="Ensembl" id="ENSMODT00000015974.4">
    <property type="protein sequence ID" value="ENSMODP00000015684.3"/>
    <property type="gene ID" value="ENSMODG00000012531.4"/>
</dbReference>
<keyword evidence="3" id="KW-0964">Secreted</keyword>
<keyword evidence="13" id="KW-1185">Reference proteome</keyword>
<dbReference type="OMA" id="CFKAQWA"/>
<dbReference type="SUPFAM" id="SSF56574">
    <property type="entry name" value="Serpins"/>
    <property type="match status" value="1"/>
</dbReference>
<dbReference type="Gene3D" id="2.30.39.10">
    <property type="entry name" value="Alpha-1-antitrypsin, domain 1"/>
    <property type="match status" value="1"/>
</dbReference>
<dbReference type="Gene3D" id="3.30.497.10">
    <property type="entry name" value="Antithrombin, subunit I, domain 2"/>
    <property type="match status" value="1"/>
</dbReference>
<dbReference type="eggNOG" id="KOG2392">
    <property type="taxonomic scope" value="Eukaryota"/>
</dbReference>
<dbReference type="GO" id="GO:0070327">
    <property type="term" value="P:thyroid hormone transport"/>
    <property type="evidence" value="ECO:0007669"/>
    <property type="project" value="Ensembl"/>
</dbReference>
<dbReference type="FunFam" id="2.30.39.10:FF:000003">
    <property type="entry name" value="alpha-1-antitrypsin isoform X1"/>
    <property type="match status" value="1"/>
</dbReference>
<evidence type="ECO:0000256" key="9">
    <source>
        <dbReference type="ARBA" id="ARBA00043177"/>
    </source>
</evidence>
<dbReference type="MEROPS" id="I04.955"/>
<evidence type="ECO:0000313" key="13">
    <source>
        <dbReference type="Proteomes" id="UP000002280"/>
    </source>
</evidence>
<dbReference type="Proteomes" id="UP000002280">
    <property type="component" value="Chromosome 1"/>
</dbReference>
<evidence type="ECO:0000256" key="4">
    <source>
        <dbReference type="ARBA" id="ARBA00022729"/>
    </source>
</evidence>
<dbReference type="Pfam" id="PF00079">
    <property type="entry name" value="Serpin"/>
    <property type="match status" value="1"/>
</dbReference>
<dbReference type="InterPro" id="IPR023796">
    <property type="entry name" value="Serpin_dom"/>
</dbReference>
<evidence type="ECO:0000256" key="10">
    <source>
        <dbReference type="RuleBase" id="RU000411"/>
    </source>
</evidence>
<organism evidence="12 13">
    <name type="scientific">Monodelphis domestica</name>
    <name type="common">Gray short-tailed opossum</name>
    <dbReference type="NCBI Taxonomy" id="13616"/>
    <lineage>
        <taxon>Eukaryota</taxon>
        <taxon>Metazoa</taxon>
        <taxon>Chordata</taxon>
        <taxon>Craniata</taxon>
        <taxon>Vertebrata</taxon>
        <taxon>Euteleostomi</taxon>
        <taxon>Mammalia</taxon>
        <taxon>Metatheria</taxon>
        <taxon>Didelphimorphia</taxon>
        <taxon>Didelphidae</taxon>
        <taxon>Monodelphis</taxon>
    </lineage>
</organism>
<gene>
    <name evidence="12" type="primary">SERPINA7</name>
</gene>
<dbReference type="GO" id="GO:0004867">
    <property type="term" value="F:serine-type endopeptidase inhibitor activity"/>
    <property type="evidence" value="ECO:0000318"/>
    <property type="project" value="GO_Central"/>
</dbReference>
<reference evidence="12" key="3">
    <citation type="submission" date="2025-09" db="UniProtKB">
        <authorList>
            <consortium name="Ensembl"/>
        </authorList>
    </citation>
    <scope>IDENTIFICATION</scope>
</reference>
<dbReference type="InParanoid" id="F6PZH1"/>
<dbReference type="Bgee" id="ENSMODG00000012531">
    <property type="expression patterns" value="Expressed in liver and 7 other cell types or tissues"/>
</dbReference>
<dbReference type="InterPro" id="IPR042178">
    <property type="entry name" value="Serpin_sf_1"/>
</dbReference>
<evidence type="ECO:0000256" key="3">
    <source>
        <dbReference type="ARBA" id="ARBA00022525"/>
    </source>
</evidence>
<evidence type="ECO:0000256" key="8">
    <source>
        <dbReference type="ARBA" id="ARBA00042967"/>
    </source>
</evidence>
<evidence type="ECO:0000256" key="7">
    <source>
        <dbReference type="ARBA" id="ARBA00039512"/>
    </source>
</evidence>
<name>F6PZH1_MONDO</name>
<dbReference type="HOGENOM" id="CLU_023330_2_1_1"/>
<dbReference type="GeneTree" id="ENSGT00940000161113"/>
<comment type="similarity">
    <text evidence="2 10">Belongs to the serpin family.</text>
</comment>
<dbReference type="SMART" id="SM00093">
    <property type="entry name" value="SERPIN"/>
    <property type="match status" value="1"/>
</dbReference>
<evidence type="ECO:0000313" key="12">
    <source>
        <dbReference type="Ensembl" id="ENSMODP00000015684.3"/>
    </source>
</evidence>
<evidence type="ECO:0000256" key="5">
    <source>
        <dbReference type="ARBA" id="ARBA00023180"/>
    </source>
</evidence>
<dbReference type="AlphaFoldDB" id="F6PZH1"/>
<keyword evidence="5" id="KW-0325">Glycoprotein</keyword>
<dbReference type="InterPro" id="IPR036186">
    <property type="entry name" value="Serpin_sf"/>
</dbReference>
<dbReference type="InterPro" id="IPR000215">
    <property type="entry name" value="Serpin_fam"/>
</dbReference>
<dbReference type="OrthoDB" id="671595at2759"/>
<dbReference type="PROSITE" id="PS00284">
    <property type="entry name" value="SERPIN"/>
    <property type="match status" value="1"/>
</dbReference>
<evidence type="ECO:0000256" key="2">
    <source>
        <dbReference type="ARBA" id="ARBA00009500"/>
    </source>
</evidence>
<sequence length="451" mass="51531">MEWFVGQVQQQNVCLQRHSSPEGWAPDTFPSKMPSFFYIFFLAVGLYTTVHCFPGPQHEGKGNEINHSPPKNSTFYKMSTNNADFAFNLYRKLASENTGRNIFFSPVSISSALAMMSLGARSDTQTQILESLGFNLTEMQEKEIHQGFHHLIHTLNLPNKELELKIGNALFIQKQGKIISHFTTDVQKLYESETFSIDFSNVSAAEQKINSYVKKKTKGKIVDLIKDLLPNIYMILVNYIFFKAKWEKPFDPLETKQNGDFYVSQSDVVKVSYMHQNEEHFYFVDRMLNCTVLQMDYSQNALAIFVLPDEGQMKPLEDTLMSTTLRRWNHLLQKGQVNLYVPKFSISASYKLDTILPRMGIQDAFTDKADFSGVSEHYKLKISNVFHKAVLEVGEKGTEAAATTEIRIEFRSAFGDDGALIVFNKPFLMLILDKMTRGILFLGKVMKPMDS</sequence>
<dbReference type="STRING" id="13616.ENSMODP00000015684"/>
<evidence type="ECO:0000256" key="6">
    <source>
        <dbReference type="ARBA" id="ARBA00037352"/>
    </source>
</evidence>
<dbReference type="PANTHER" id="PTHR11461">
    <property type="entry name" value="SERINE PROTEASE INHIBITOR, SERPIN"/>
    <property type="match status" value="1"/>
</dbReference>
<comment type="subcellular location">
    <subcellularLocation>
        <location evidence="1">Secreted</location>
    </subcellularLocation>
</comment>
<comment type="function">
    <text evidence="6">Major thyroid hormone transport protein in serum.</text>
</comment>
<protein>
    <recommendedName>
        <fullName evidence="7">Thyroxine-binding globulin</fullName>
    </recommendedName>
    <alternativeName>
        <fullName evidence="9">Serpin A7</fullName>
    </alternativeName>
    <alternativeName>
        <fullName evidence="8">T4-binding globulin</fullName>
    </alternativeName>
</protein>
<dbReference type="InterPro" id="IPR023795">
    <property type="entry name" value="Serpin_CS"/>
</dbReference>
<dbReference type="CDD" id="cd19957">
    <property type="entry name" value="serpinA"/>
    <property type="match status" value="1"/>
</dbReference>
<dbReference type="FunFam" id="3.30.497.10:FF:000001">
    <property type="entry name" value="Serine protease inhibitor"/>
    <property type="match status" value="1"/>
</dbReference>
<dbReference type="GO" id="GO:0005615">
    <property type="term" value="C:extracellular space"/>
    <property type="evidence" value="ECO:0000318"/>
    <property type="project" value="GO_Central"/>
</dbReference>
<evidence type="ECO:0000259" key="11">
    <source>
        <dbReference type="SMART" id="SM00093"/>
    </source>
</evidence>
<proteinExistence type="inferred from homology"/>
<accession>F6PZH1</accession>
<dbReference type="FunCoup" id="F6PZH1">
    <property type="interactions" value="62"/>
</dbReference>
<dbReference type="InterPro" id="IPR042185">
    <property type="entry name" value="Serpin_sf_2"/>
</dbReference>